<dbReference type="AlphaFoldDB" id="A0A8J2VKT6"/>
<protein>
    <recommendedName>
        <fullName evidence="3">Sporulation histidine kinase inhibitor Sda</fullName>
    </recommendedName>
</protein>
<gene>
    <name evidence="1" type="ORF">GCM10011391_05330</name>
</gene>
<reference evidence="1" key="1">
    <citation type="journal article" date="2014" name="Int. J. Syst. Evol. Microbiol.">
        <title>Complete genome sequence of Corynebacterium casei LMG S-19264T (=DSM 44701T), isolated from a smear-ripened cheese.</title>
        <authorList>
            <consortium name="US DOE Joint Genome Institute (JGI-PGF)"/>
            <person name="Walter F."/>
            <person name="Albersmeier A."/>
            <person name="Kalinowski J."/>
            <person name="Ruckert C."/>
        </authorList>
    </citation>
    <scope>NUCLEOTIDE SEQUENCE</scope>
    <source>
        <strain evidence="1">CGMCC 1.15371</strain>
    </source>
</reference>
<proteinExistence type="predicted"/>
<dbReference type="RefSeq" id="WP_188688599.1">
    <property type="nucleotide sequence ID" value="NZ_BMIR01000001.1"/>
</dbReference>
<keyword evidence="2" id="KW-1185">Reference proteome</keyword>
<sequence length="51" mass="5910">MYKLSDEQLIEAYFKAHELNLSEDFIALLYDELERRGLSIPDLKNAHGNKG</sequence>
<evidence type="ECO:0000313" key="1">
    <source>
        <dbReference type="EMBL" id="GGE29732.1"/>
    </source>
</evidence>
<name>A0A8J2VKT6_9BACL</name>
<comment type="caution">
    <text evidence="1">The sequence shown here is derived from an EMBL/GenBank/DDBJ whole genome shotgun (WGS) entry which is preliminary data.</text>
</comment>
<dbReference type="InterPro" id="IPR036916">
    <property type="entry name" value="Sda_sf"/>
</dbReference>
<reference evidence="1" key="2">
    <citation type="submission" date="2020-09" db="EMBL/GenBank/DDBJ databases">
        <authorList>
            <person name="Sun Q."/>
            <person name="Zhou Y."/>
        </authorList>
    </citation>
    <scope>NUCLEOTIDE SEQUENCE</scope>
    <source>
        <strain evidence="1">CGMCC 1.15371</strain>
    </source>
</reference>
<dbReference type="SUPFAM" id="SSF100985">
    <property type="entry name" value="Sporulation inhibitor Sda"/>
    <property type="match status" value="1"/>
</dbReference>
<dbReference type="Proteomes" id="UP000628775">
    <property type="component" value="Unassembled WGS sequence"/>
</dbReference>
<dbReference type="Gene3D" id="1.10.287.1100">
    <property type="entry name" value="Sporulation inhibitor A"/>
    <property type="match status" value="1"/>
</dbReference>
<dbReference type="Pfam" id="PF08970">
    <property type="entry name" value="Sda"/>
    <property type="match status" value="1"/>
</dbReference>
<dbReference type="EMBL" id="BMIR01000001">
    <property type="protein sequence ID" value="GGE29732.1"/>
    <property type="molecule type" value="Genomic_DNA"/>
</dbReference>
<dbReference type="InterPro" id="IPR015064">
    <property type="entry name" value="Sda"/>
</dbReference>
<organism evidence="1 2">
    <name type="scientific">Pullulanibacillus camelliae</name>
    <dbReference type="NCBI Taxonomy" id="1707096"/>
    <lineage>
        <taxon>Bacteria</taxon>
        <taxon>Bacillati</taxon>
        <taxon>Bacillota</taxon>
        <taxon>Bacilli</taxon>
        <taxon>Bacillales</taxon>
        <taxon>Sporolactobacillaceae</taxon>
        <taxon>Pullulanibacillus</taxon>
    </lineage>
</organism>
<evidence type="ECO:0000313" key="2">
    <source>
        <dbReference type="Proteomes" id="UP000628775"/>
    </source>
</evidence>
<evidence type="ECO:0008006" key="3">
    <source>
        <dbReference type="Google" id="ProtNLM"/>
    </source>
</evidence>
<accession>A0A8J2VKT6</accession>